<dbReference type="Proteomes" id="UP000829494">
    <property type="component" value="Chromosome"/>
</dbReference>
<proteinExistence type="predicted"/>
<evidence type="ECO:0000313" key="4">
    <source>
        <dbReference type="Proteomes" id="UP000829494"/>
    </source>
</evidence>
<evidence type="ECO:0000256" key="2">
    <source>
        <dbReference type="SAM" id="SignalP"/>
    </source>
</evidence>
<dbReference type="RefSeq" id="WP_003979837.1">
    <property type="nucleotide sequence ID" value="NZ_CP043497.1"/>
</dbReference>
<name>A0ABY3Z5V0_STRRM</name>
<keyword evidence="1" id="KW-0812">Transmembrane</keyword>
<accession>A0ABY3Z5V0</accession>
<keyword evidence="1" id="KW-1133">Transmembrane helix</keyword>
<dbReference type="Pfam" id="PF11750">
    <property type="entry name" value="DUF3307"/>
    <property type="match status" value="1"/>
</dbReference>
<feature type="signal peptide" evidence="2">
    <location>
        <begin position="1"/>
        <end position="20"/>
    </location>
</feature>
<keyword evidence="1" id="KW-0472">Membrane</keyword>
<dbReference type="EMBL" id="CP094298">
    <property type="protein sequence ID" value="UNZ05123.1"/>
    <property type="molecule type" value="Genomic_DNA"/>
</dbReference>
<evidence type="ECO:0008006" key="5">
    <source>
        <dbReference type="Google" id="ProtNLM"/>
    </source>
</evidence>
<reference evidence="3 4" key="1">
    <citation type="submission" date="2022-03" db="EMBL/GenBank/DDBJ databases">
        <title>Complete genome of Streptomyces rimosus ssp. rimosus R7 (=ATCC 10970).</title>
        <authorList>
            <person name="Beganovic S."/>
            <person name="Ruckert C."/>
            <person name="Busche T."/>
            <person name="Kalinowski J."/>
            <person name="Wittmann C."/>
        </authorList>
    </citation>
    <scope>NUCLEOTIDE SEQUENCE [LARGE SCALE GENOMIC DNA]</scope>
    <source>
        <strain evidence="3 4">R7</strain>
    </source>
</reference>
<evidence type="ECO:0000256" key="1">
    <source>
        <dbReference type="SAM" id="Phobius"/>
    </source>
</evidence>
<protein>
    <recommendedName>
        <fullName evidence="5">DUF3307 domain-containing protein</fullName>
    </recommendedName>
</protein>
<dbReference type="InterPro" id="IPR021737">
    <property type="entry name" value="Phage_phiKZ_Orf197"/>
</dbReference>
<keyword evidence="4" id="KW-1185">Reference proteome</keyword>
<evidence type="ECO:0000313" key="3">
    <source>
        <dbReference type="EMBL" id="UNZ05123.1"/>
    </source>
</evidence>
<organism evidence="3 4">
    <name type="scientific">Streptomyces rimosus subsp. rimosus</name>
    <dbReference type="NCBI Taxonomy" id="132474"/>
    <lineage>
        <taxon>Bacteria</taxon>
        <taxon>Bacillati</taxon>
        <taxon>Actinomycetota</taxon>
        <taxon>Actinomycetes</taxon>
        <taxon>Kitasatosporales</taxon>
        <taxon>Streptomycetaceae</taxon>
        <taxon>Streptomyces</taxon>
    </lineage>
</organism>
<feature type="chain" id="PRO_5045935726" description="DUF3307 domain-containing protein" evidence="2">
    <location>
        <begin position="21"/>
        <end position="149"/>
    </location>
</feature>
<sequence>MSAVAVFAASFAGLYAAHHAADYLFQGDRMSERKSGWTEGFTDPQPGRHHHGWGANQLHAVTHTLTELAVLALMAVVLDMPLPAVGVAVAVAWIHVTHSLIDRRWPVRLWMKHTGSADFIDRGGMPLVDQAMHIAVGLFPAALAIGGWA</sequence>
<feature type="transmembrane region" description="Helical" evidence="1">
    <location>
        <begin position="68"/>
        <end position="94"/>
    </location>
</feature>
<keyword evidence="2" id="KW-0732">Signal</keyword>
<gene>
    <name evidence="3" type="ORF">SRIMR7_23485</name>
</gene>
<dbReference type="GeneID" id="66855766"/>